<keyword evidence="3 6" id="KW-0812">Transmembrane</keyword>
<reference evidence="8 9" key="1">
    <citation type="submission" date="2020-08" db="EMBL/GenBank/DDBJ databases">
        <title>Genome public.</title>
        <authorList>
            <person name="Liu C."/>
            <person name="Sun Q."/>
        </authorList>
    </citation>
    <scope>NUCLEOTIDE SEQUENCE [LARGE SCALE GENOMIC DNA]</scope>
    <source>
        <strain evidence="8 9">NSJ-9</strain>
    </source>
</reference>
<organism evidence="8 9">
    <name type="scientific">Roseburia lenta</name>
    <dbReference type="NCBI Taxonomy" id="2763061"/>
    <lineage>
        <taxon>Bacteria</taxon>
        <taxon>Bacillati</taxon>
        <taxon>Bacillota</taxon>
        <taxon>Clostridia</taxon>
        <taxon>Lachnospirales</taxon>
        <taxon>Lachnospiraceae</taxon>
        <taxon>Roseburia</taxon>
    </lineage>
</organism>
<evidence type="ECO:0000256" key="1">
    <source>
        <dbReference type="ARBA" id="ARBA00004651"/>
    </source>
</evidence>
<comment type="caution">
    <text evidence="8">The sequence shown here is derived from an EMBL/GenBank/DDBJ whole genome shotgun (WGS) entry which is preliminary data.</text>
</comment>
<dbReference type="Pfam" id="PF09335">
    <property type="entry name" value="VTT_dom"/>
    <property type="match status" value="1"/>
</dbReference>
<dbReference type="RefSeq" id="WP_118280342.1">
    <property type="nucleotide sequence ID" value="NZ_JACOPG010000002.1"/>
</dbReference>
<keyword evidence="2 6" id="KW-1003">Cell membrane</keyword>
<feature type="transmembrane region" description="Helical" evidence="6">
    <location>
        <begin position="161"/>
        <end position="181"/>
    </location>
</feature>
<dbReference type="InterPro" id="IPR032816">
    <property type="entry name" value="VTT_dom"/>
</dbReference>
<sequence>MKKHVQRFFSILAIILFFVITYYMGRPLVAFVSEPGAFQAWVDAQGFVGVLLFLGMLVLQVFAAIIPGGPFEIAAGYAFGIVKGSLICAIGTTLGSMVVFFLVRRFGHKFLHLFVEDTELEKLTFLKDHKKMESILFLLFLIPGTPKDLLSYFVGLTDISVSHWLFICFVGRLPAIILSVLSGHALSNAQYHIAVISFAIIVIAAGLGAYFVSKHKNKE</sequence>
<dbReference type="EMBL" id="JACOPG010000002">
    <property type="protein sequence ID" value="MBC5686081.1"/>
    <property type="molecule type" value="Genomic_DNA"/>
</dbReference>
<proteinExistence type="inferred from homology"/>
<evidence type="ECO:0000256" key="5">
    <source>
        <dbReference type="ARBA" id="ARBA00023136"/>
    </source>
</evidence>
<evidence type="ECO:0000313" key="9">
    <source>
        <dbReference type="Proteomes" id="UP000643810"/>
    </source>
</evidence>
<comment type="subcellular location">
    <subcellularLocation>
        <location evidence="1 6">Cell membrane</location>
        <topology evidence="1 6">Multi-pass membrane protein</topology>
    </subcellularLocation>
</comment>
<dbReference type="PANTHER" id="PTHR12677">
    <property type="entry name" value="GOLGI APPARATUS MEMBRANE PROTEIN TVP38-RELATED"/>
    <property type="match status" value="1"/>
</dbReference>
<feature type="transmembrane region" description="Helical" evidence="6">
    <location>
        <begin position="135"/>
        <end position="155"/>
    </location>
</feature>
<feature type="transmembrane region" description="Helical" evidence="6">
    <location>
        <begin position="6"/>
        <end position="25"/>
    </location>
</feature>
<dbReference type="Proteomes" id="UP000643810">
    <property type="component" value="Unassembled WGS sequence"/>
</dbReference>
<keyword evidence="5 6" id="KW-0472">Membrane</keyword>
<accession>A0ABR7GF61</accession>
<evidence type="ECO:0000256" key="4">
    <source>
        <dbReference type="ARBA" id="ARBA00022989"/>
    </source>
</evidence>
<dbReference type="PANTHER" id="PTHR12677:SF59">
    <property type="entry name" value="GOLGI APPARATUS MEMBRANE PROTEIN TVP38-RELATED"/>
    <property type="match status" value="1"/>
</dbReference>
<name>A0ABR7GF61_9FIRM</name>
<feature type="transmembrane region" description="Helical" evidence="6">
    <location>
        <begin position="193"/>
        <end position="212"/>
    </location>
</feature>
<keyword evidence="9" id="KW-1185">Reference proteome</keyword>
<feature type="domain" description="VTT" evidence="7">
    <location>
        <begin position="66"/>
        <end position="184"/>
    </location>
</feature>
<evidence type="ECO:0000259" key="7">
    <source>
        <dbReference type="Pfam" id="PF09335"/>
    </source>
</evidence>
<keyword evidence="4 6" id="KW-1133">Transmembrane helix</keyword>
<feature type="transmembrane region" description="Helical" evidence="6">
    <location>
        <begin position="46"/>
        <end position="66"/>
    </location>
</feature>
<dbReference type="InterPro" id="IPR015414">
    <property type="entry name" value="TMEM64"/>
</dbReference>
<gene>
    <name evidence="8" type="ORF">H8R94_05600</name>
</gene>
<feature type="transmembrane region" description="Helical" evidence="6">
    <location>
        <begin position="78"/>
        <end position="103"/>
    </location>
</feature>
<evidence type="ECO:0000313" key="8">
    <source>
        <dbReference type="EMBL" id="MBC5686081.1"/>
    </source>
</evidence>
<evidence type="ECO:0000256" key="2">
    <source>
        <dbReference type="ARBA" id="ARBA00022475"/>
    </source>
</evidence>
<evidence type="ECO:0000256" key="3">
    <source>
        <dbReference type="ARBA" id="ARBA00022692"/>
    </source>
</evidence>
<comment type="similarity">
    <text evidence="6">Belongs to the TVP38/TMEM64 family.</text>
</comment>
<evidence type="ECO:0000256" key="6">
    <source>
        <dbReference type="RuleBase" id="RU366058"/>
    </source>
</evidence>
<protein>
    <recommendedName>
        <fullName evidence="6">TVP38/TMEM64 family membrane protein</fullName>
    </recommendedName>
</protein>